<organism evidence="2 3">
    <name type="scientific">Adineta steineri</name>
    <dbReference type="NCBI Taxonomy" id="433720"/>
    <lineage>
        <taxon>Eukaryota</taxon>
        <taxon>Metazoa</taxon>
        <taxon>Spiralia</taxon>
        <taxon>Gnathifera</taxon>
        <taxon>Rotifera</taxon>
        <taxon>Eurotatoria</taxon>
        <taxon>Bdelloidea</taxon>
        <taxon>Adinetida</taxon>
        <taxon>Adinetidae</taxon>
        <taxon>Adineta</taxon>
    </lineage>
</organism>
<reference evidence="2" key="1">
    <citation type="submission" date="2021-02" db="EMBL/GenBank/DDBJ databases">
        <authorList>
            <person name="Nowell W R."/>
        </authorList>
    </citation>
    <scope>NUCLEOTIDE SEQUENCE</scope>
</reference>
<feature type="non-terminal residue" evidence="2">
    <location>
        <position position="1"/>
    </location>
</feature>
<gene>
    <name evidence="2" type="ORF">OXD698_LOCUS49161</name>
</gene>
<dbReference type="AlphaFoldDB" id="A0A820LJC9"/>
<feature type="domain" description="URB1 N-terminal" evidence="1">
    <location>
        <begin position="9"/>
        <end position="116"/>
    </location>
</feature>
<protein>
    <recommendedName>
        <fullName evidence="1">URB1 N-terminal domain-containing protein</fullName>
    </recommendedName>
</protein>
<sequence>MEYFSTKNYSTLSELIMKRFLSISSSIHTIYFMLSSHSTASHLKVTLRFLLSMVQQNEYYARSIFSLIDFKRPCWKSLLKRRDIRDSEDVRYWVIKFFFSPLVYQHIDTIRNLIKEH</sequence>
<dbReference type="EMBL" id="CAJOAZ010021674">
    <property type="protein sequence ID" value="CAF4358278.1"/>
    <property type="molecule type" value="Genomic_DNA"/>
</dbReference>
<dbReference type="Pfam" id="PF11707">
    <property type="entry name" value="Npa1"/>
    <property type="match status" value="1"/>
</dbReference>
<name>A0A820LJC9_9BILA</name>
<evidence type="ECO:0000313" key="3">
    <source>
        <dbReference type="Proteomes" id="UP000663844"/>
    </source>
</evidence>
<evidence type="ECO:0000259" key="1">
    <source>
        <dbReference type="Pfam" id="PF11707"/>
    </source>
</evidence>
<evidence type="ECO:0000313" key="2">
    <source>
        <dbReference type="EMBL" id="CAF4358278.1"/>
    </source>
</evidence>
<dbReference type="Proteomes" id="UP000663844">
    <property type="component" value="Unassembled WGS sequence"/>
</dbReference>
<dbReference type="InterPro" id="IPR021714">
    <property type="entry name" value="URB1_N"/>
</dbReference>
<proteinExistence type="predicted"/>
<accession>A0A820LJC9</accession>
<comment type="caution">
    <text evidence="2">The sequence shown here is derived from an EMBL/GenBank/DDBJ whole genome shotgun (WGS) entry which is preliminary data.</text>
</comment>